<sequence length="458" mass="53271">MLIRFAVENFLSFKDREVFSLIPGRGTLKSHHKSKSIKGTSALKTAVVYGANASGKSNLIKAIEFGKELILKGNKAEQPIKYSSFKLDKKLLNQNSRIEYEIQHKNKNYAYGFVFNSKEIIEEWLYEISKKSEKEIFTRDKNRPKEFDLDAILSKNKKTEEKQFLEFTAKGTQKNQLFLSEIRTRKVKENVSNIDDLINVIDWFQNALTVIYPNSKNVGKKFELLEDTDLNKVFTEMLGYFDTGIDGIEFKEVDIEKIDIPSEILKDIENDLLGDKSEKTNAFISNVQDDKYYVISILKDRTLRAQLLKTKHKITGGGYELFDLRDESDGTRRIMDLIPLIIDFFKGDNVFVIDEMERSLHPNLIYDLFDFFLSKCKNVNSQFIVASHESTLLTQKLLRKDEIWFVVKDKMGASRLHSLEDYSIRFDKEVRRDYLLGRYKGVPKFGNRENLTVIPQFN</sequence>
<evidence type="ECO:0000313" key="3">
    <source>
        <dbReference type="Proteomes" id="UP000019275"/>
    </source>
</evidence>
<dbReference type="PANTHER" id="PTHR40396">
    <property type="entry name" value="ATPASE-LIKE PROTEIN"/>
    <property type="match status" value="1"/>
</dbReference>
<evidence type="ECO:0000259" key="1">
    <source>
        <dbReference type="Pfam" id="PF13304"/>
    </source>
</evidence>
<reference evidence="2 3" key="1">
    <citation type="journal article" date="2014" name="Genome Announc.">
        <title>Draft Genome Sequence of the Carrageenan-Degrading Bacterium Cellulophaga sp. Strain KL-A, Isolated from Decaying Marine Algae.</title>
        <authorList>
            <person name="Shan D."/>
            <person name="Ying J."/>
            <person name="Li X."/>
            <person name="Gao Z."/>
            <person name="Wei G."/>
            <person name="Shao Z."/>
        </authorList>
    </citation>
    <scope>NUCLEOTIDE SEQUENCE [LARGE SCALE GENOMIC DNA]</scope>
    <source>
        <strain evidence="2 3">KL-A</strain>
    </source>
</reference>
<evidence type="ECO:0000313" key="2">
    <source>
        <dbReference type="EMBL" id="EWH15168.1"/>
    </source>
</evidence>
<comment type="caution">
    <text evidence="2">The sequence shown here is derived from an EMBL/GenBank/DDBJ whole genome shotgun (WGS) entry which is preliminary data.</text>
</comment>
<dbReference type="InterPro" id="IPR003959">
    <property type="entry name" value="ATPase_AAA_core"/>
</dbReference>
<dbReference type="Proteomes" id="UP000019275">
    <property type="component" value="Unassembled WGS sequence"/>
</dbReference>
<gene>
    <name evidence="2" type="ORF">KLA_01375</name>
</gene>
<dbReference type="RefSeq" id="WP_034643067.1">
    <property type="nucleotide sequence ID" value="NZ_ARZX01000001.1"/>
</dbReference>
<keyword evidence="3" id="KW-1185">Reference proteome</keyword>
<name>A0ABN0RTC8_9FLAO</name>
<accession>A0ABN0RTC8</accession>
<dbReference type="SUPFAM" id="SSF52540">
    <property type="entry name" value="P-loop containing nucleoside triphosphate hydrolases"/>
    <property type="match status" value="1"/>
</dbReference>
<dbReference type="Gene3D" id="3.40.50.300">
    <property type="entry name" value="P-loop containing nucleotide triphosphate hydrolases"/>
    <property type="match status" value="1"/>
</dbReference>
<dbReference type="InterPro" id="IPR027417">
    <property type="entry name" value="P-loop_NTPase"/>
</dbReference>
<protein>
    <recommendedName>
        <fullName evidence="1">ATPase AAA-type core domain-containing protein</fullName>
    </recommendedName>
</protein>
<feature type="domain" description="ATPase AAA-type core" evidence="1">
    <location>
        <begin position="46"/>
        <end position="393"/>
    </location>
</feature>
<organism evidence="2 3">
    <name type="scientific">Cellulophaga geojensis KL-A</name>
    <dbReference type="NCBI Taxonomy" id="1328323"/>
    <lineage>
        <taxon>Bacteria</taxon>
        <taxon>Pseudomonadati</taxon>
        <taxon>Bacteroidota</taxon>
        <taxon>Flavobacteriia</taxon>
        <taxon>Flavobacteriales</taxon>
        <taxon>Flavobacteriaceae</taxon>
        <taxon>Cellulophaga</taxon>
    </lineage>
</organism>
<proteinExistence type="predicted"/>
<dbReference type="PANTHER" id="PTHR40396:SF1">
    <property type="entry name" value="ATPASE AAA-TYPE CORE DOMAIN-CONTAINING PROTEIN"/>
    <property type="match status" value="1"/>
</dbReference>
<dbReference type="EMBL" id="ARZX01000001">
    <property type="protein sequence ID" value="EWH15168.1"/>
    <property type="molecule type" value="Genomic_DNA"/>
</dbReference>
<dbReference type="Pfam" id="PF13304">
    <property type="entry name" value="AAA_21"/>
    <property type="match status" value="1"/>
</dbReference>